<name>A0ACD2ZX69_9AGAR</name>
<gene>
    <name evidence="1" type="ORF">BDN72DRAFT_748655</name>
</gene>
<organism evidence="1 2">
    <name type="scientific">Pluteus cervinus</name>
    <dbReference type="NCBI Taxonomy" id="181527"/>
    <lineage>
        <taxon>Eukaryota</taxon>
        <taxon>Fungi</taxon>
        <taxon>Dikarya</taxon>
        <taxon>Basidiomycota</taxon>
        <taxon>Agaricomycotina</taxon>
        <taxon>Agaricomycetes</taxon>
        <taxon>Agaricomycetidae</taxon>
        <taxon>Agaricales</taxon>
        <taxon>Pluteineae</taxon>
        <taxon>Pluteaceae</taxon>
        <taxon>Pluteus</taxon>
    </lineage>
</organism>
<dbReference type="Proteomes" id="UP000308600">
    <property type="component" value="Unassembled WGS sequence"/>
</dbReference>
<evidence type="ECO:0000313" key="1">
    <source>
        <dbReference type="EMBL" id="TFK57898.1"/>
    </source>
</evidence>
<feature type="non-terminal residue" evidence="1">
    <location>
        <position position="1"/>
    </location>
</feature>
<accession>A0ACD2ZX69</accession>
<protein>
    <submittedName>
        <fullName evidence="1">Uncharacterized protein</fullName>
    </submittedName>
</protein>
<feature type="non-terminal residue" evidence="1">
    <location>
        <position position="138"/>
    </location>
</feature>
<dbReference type="EMBL" id="ML209897">
    <property type="protein sequence ID" value="TFK57898.1"/>
    <property type="molecule type" value="Genomic_DNA"/>
</dbReference>
<sequence>LFQISLAQLRLSSEAFHELFGIPQDASSPVGREEGHPIRLEGVSADEFTSFLDWLYHIPGASDVFDEAKLLNILKFSHMWICDGAKQFAMNGLNALNLPPSRKLEIGISFGLRDWIASSINTLVLTPLALGRLNENER</sequence>
<proteinExistence type="predicted"/>
<evidence type="ECO:0000313" key="2">
    <source>
        <dbReference type="Proteomes" id="UP000308600"/>
    </source>
</evidence>
<keyword evidence="2" id="KW-1185">Reference proteome</keyword>
<reference evidence="1 2" key="1">
    <citation type="journal article" date="2019" name="Nat. Ecol. Evol.">
        <title>Megaphylogeny resolves global patterns of mushroom evolution.</title>
        <authorList>
            <person name="Varga T."/>
            <person name="Krizsan K."/>
            <person name="Foldi C."/>
            <person name="Dima B."/>
            <person name="Sanchez-Garcia M."/>
            <person name="Sanchez-Ramirez S."/>
            <person name="Szollosi G.J."/>
            <person name="Szarkandi J.G."/>
            <person name="Papp V."/>
            <person name="Albert L."/>
            <person name="Andreopoulos W."/>
            <person name="Angelini C."/>
            <person name="Antonin V."/>
            <person name="Barry K.W."/>
            <person name="Bougher N.L."/>
            <person name="Buchanan P."/>
            <person name="Buyck B."/>
            <person name="Bense V."/>
            <person name="Catcheside P."/>
            <person name="Chovatia M."/>
            <person name="Cooper J."/>
            <person name="Damon W."/>
            <person name="Desjardin D."/>
            <person name="Finy P."/>
            <person name="Geml J."/>
            <person name="Haridas S."/>
            <person name="Hughes K."/>
            <person name="Justo A."/>
            <person name="Karasinski D."/>
            <person name="Kautmanova I."/>
            <person name="Kiss B."/>
            <person name="Kocsube S."/>
            <person name="Kotiranta H."/>
            <person name="LaButti K.M."/>
            <person name="Lechner B.E."/>
            <person name="Liimatainen K."/>
            <person name="Lipzen A."/>
            <person name="Lukacs Z."/>
            <person name="Mihaltcheva S."/>
            <person name="Morgado L.N."/>
            <person name="Niskanen T."/>
            <person name="Noordeloos M.E."/>
            <person name="Ohm R.A."/>
            <person name="Ortiz-Santana B."/>
            <person name="Ovrebo C."/>
            <person name="Racz N."/>
            <person name="Riley R."/>
            <person name="Savchenko A."/>
            <person name="Shiryaev A."/>
            <person name="Soop K."/>
            <person name="Spirin V."/>
            <person name="Szebenyi C."/>
            <person name="Tomsovsky M."/>
            <person name="Tulloss R.E."/>
            <person name="Uehling J."/>
            <person name="Grigoriev I.V."/>
            <person name="Vagvolgyi C."/>
            <person name="Papp T."/>
            <person name="Martin F.M."/>
            <person name="Miettinen O."/>
            <person name="Hibbett D.S."/>
            <person name="Nagy L.G."/>
        </authorList>
    </citation>
    <scope>NUCLEOTIDE SEQUENCE [LARGE SCALE GENOMIC DNA]</scope>
    <source>
        <strain evidence="1 2">NL-1719</strain>
    </source>
</reference>